<evidence type="ECO:0000256" key="1">
    <source>
        <dbReference type="SAM" id="SignalP"/>
    </source>
</evidence>
<keyword evidence="4" id="KW-1185">Reference proteome</keyword>
<feature type="signal peptide" evidence="1">
    <location>
        <begin position="1"/>
        <end position="20"/>
    </location>
</feature>
<name>A0A165EYQ7_EXIGL</name>
<feature type="domain" description="AB hydrolase-1" evidence="2">
    <location>
        <begin position="91"/>
        <end position="275"/>
    </location>
</feature>
<reference evidence="3 4" key="1">
    <citation type="journal article" date="2016" name="Mol. Biol. Evol.">
        <title>Comparative Genomics of Early-Diverging Mushroom-Forming Fungi Provides Insights into the Origins of Lignocellulose Decay Capabilities.</title>
        <authorList>
            <person name="Nagy L.G."/>
            <person name="Riley R."/>
            <person name="Tritt A."/>
            <person name="Adam C."/>
            <person name="Daum C."/>
            <person name="Floudas D."/>
            <person name="Sun H."/>
            <person name="Yadav J.S."/>
            <person name="Pangilinan J."/>
            <person name="Larsson K.H."/>
            <person name="Matsuura K."/>
            <person name="Barry K."/>
            <person name="Labutti K."/>
            <person name="Kuo R."/>
            <person name="Ohm R.A."/>
            <person name="Bhattacharya S.S."/>
            <person name="Shirouzu T."/>
            <person name="Yoshinaga Y."/>
            <person name="Martin F.M."/>
            <person name="Grigoriev I.V."/>
            <person name="Hibbett D.S."/>
        </authorList>
    </citation>
    <scope>NUCLEOTIDE SEQUENCE [LARGE SCALE GENOMIC DNA]</scope>
    <source>
        <strain evidence="3 4">HHB12029</strain>
    </source>
</reference>
<dbReference type="EMBL" id="KV426110">
    <property type="protein sequence ID" value="KZV87987.1"/>
    <property type="molecule type" value="Genomic_DNA"/>
</dbReference>
<dbReference type="Pfam" id="PF12697">
    <property type="entry name" value="Abhydrolase_6"/>
    <property type="match status" value="1"/>
</dbReference>
<dbReference type="OrthoDB" id="1743579at2759"/>
<evidence type="ECO:0000313" key="3">
    <source>
        <dbReference type="EMBL" id="KZV87987.1"/>
    </source>
</evidence>
<feature type="chain" id="PRO_5007857489" description="AB hydrolase-1 domain-containing protein" evidence="1">
    <location>
        <begin position="21"/>
        <end position="363"/>
    </location>
</feature>
<gene>
    <name evidence="3" type="ORF">EXIGLDRAFT_187844</name>
</gene>
<dbReference type="SUPFAM" id="SSF53474">
    <property type="entry name" value="alpha/beta-Hydrolases"/>
    <property type="match status" value="1"/>
</dbReference>
<dbReference type="InterPro" id="IPR000073">
    <property type="entry name" value="AB_hydrolase_1"/>
</dbReference>
<dbReference type="AlphaFoldDB" id="A0A165EYQ7"/>
<evidence type="ECO:0000259" key="2">
    <source>
        <dbReference type="Pfam" id="PF12697"/>
    </source>
</evidence>
<dbReference type="InParanoid" id="A0A165EYQ7"/>
<dbReference type="Gene3D" id="3.40.50.1820">
    <property type="entry name" value="alpha/beta hydrolase"/>
    <property type="match status" value="1"/>
</dbReference>
<dbReference type="InterPro" id="IPR029058">
    <property type="entry name" value="AB_hydrolase_fold"/>
</dbReference>
<keyword evidence="1" id="KW-0732">Signal</keyword>
<protein>
    <recommendedName>
        <fullName evidence="2">AB hydrolase-1 domain-containing protein</fullName>
    </recommendedName>
</protein>
<proteinExistence type="predicted"/>
<evidence type="ECO:0000313" key="4">
    <source>
        <dbReference type="Proteomes" id="UP000077266"/>
    </source>
</evidence>
<accession>A0A165EYQ7</accession>
<sequence length="363" mass="39661">MFLFALSALCVAVPMFAVNAAVQSPLIRAESDCAEGMVPLNVSVTNWDLSGLDAVPPRPLVRNVSIFGEFSIQVRFCEPTVHVPSHADTLLVVVHGGTYNTLYWDFAYEPETYSFRRFAGAEGFATFNVAMLGRGESEHPDPTILQIPLQAALMAELVTQARRGALPGLSRRGFRKIVGISHSLSSRVLNEVLVSFPKAVDAAILTGYAHVWSAPLAPFPGFLPARIVVPERFGNLPDKYYTSNNISIRASLYGPPNTYDPAVLQFDEANKDVVSVAEFATVGVASGKALEFRGDVFAVNGSLDGIFCTPPECGNLHDEHQFYPSAQSFESSVIRNAGHDLTLHLNAQMFFETMTKWLGRRGY</sequence>
<dbReference type="Proteomes" id="UP000077266">
    <property type="component" value="Unassembled WGS sequence"/>
</dbReference>
<organism evidence="3 4">
    <name type="scientific">Exidia glandulosa HHB12029</name>
    <dbReference type="NCBI Taxonomy" id="1314781"/>
    <lineage>
        <taxon>Eukaryota</taxon>
        <taxon>Fungi</taxon>
        <taxon>Dikarya</taxon>
        <taxon>Basidiomycota</taxon>
        <taxon>Agaricomycotina</taxon>
        <taxon>Agaricomycetes</taxon>
        <taxon>Auriculariales</taxon>
        <taxon>Exidiaceae</taxon>
        <taxon>Exidia</taxon>
    </lineage>
</organism>